<evidence type="ECO:0000256" key="2">
    <source>
        <dbReference type="ARBA" id="ARBA00022695"/>
    </source>
</evidence>
<dbReference type="Gene3D" id="3.10.10.10">
    <property type="entry name" value="HIV Type 1 Reverse Transcriptase, subunit A, domain 1"/>
    <property type="match status" value="1"/>
</dbReference>
<name>A0A4Y2WHJ8_ARAVE</name>
<dbReference type="GO" id="GO:0003964">
    <property type="term" value="F:RNA-directed DNA polymerase activity"/>
    <property type="evidence" value="ECO:0007669"/>
    <property type="project" value="UniProtKB-KW"/>
</dbReference>
<proteinExistence type="predicted"/>
<dbReference type="InterPro" id="IPR041373">
    <property type="entry name" value="RT_RNaseH"/>
</dbReference>
<evidence type="ECO:0000256" key="3">
    <source>
        <dbReference type="ARBA" id="ARBA00022722"/>
    </source>
</evidence>
<keyword evidence="2" id="KW-0548">Nucleotidyltransferase</keyword>
<dbReference type="EMBL" id="BGPR01059883">
    <property type="protein sequence ID" value="GBO35830.1"/>
    <property type="molecule type" value="Genomic_DNA"/>
</dbReference>
<dbReference type="InterPro" id="IPR043502">
    <property type="entry name" value="DNA/RNA_pol_sf"/>
</dbReference>
<dbReference type="Pfam" id="PF17917">
    <property type="entry name" value="RT_RNaseH"/>
    <property type="match status" value="1"/>
</dbReference>
<dbReference type="InterPro" id="IPR050951">
    <property type="entry name" value="Retrovirus_Pol_polyprotein"/>
</dbReference>
<dbReference type="PANTHER" id="PTHR37984:SF5">
    <property type="entry name" value="PROTEIN NYNRIN-LIKE"/>
    <property type="match status" value="1"/>
</dbReference>
<dbReference type="OrthoDB" id="9950135at2759"/>
<dbReference type="CDD" id="cd09274">
    <property type="entry name" value="RNase_HI_RT_Ty3"/>
    <property type="match status" value="1"/>
</dbReference>
<evidence type="ECO:0000256" key="1">
    <source>
        <dbReference type="ARBA" id="ARBA00022679"/>
    </source>
</evidence>
<keyword evidence="3" id="KW-0540">Nuclease</keyword>
<dbReference type="GO" id="GO:0004519">
    <property type="term" value="F:endonuclease activity"/>
    <property type="evidence" value="ECO:0007669"/>
    <property type="project" value="UniProtKB-KW"/>
</dbReference>
<dbReference type="GO" id="GO:0016787">
    <property type="term" value="F:hydrolase activity"/>
    <property type="evidence" value="ECO:0007669"/>
    <property type="project" value="UniProtKB-KW"/>
</dbReference>
<evidence type="ECO:0000256" key="4">
    <source>
        <dbReference type="ARBA" id="ARBA00022759"/>
    </source>
</evidence>
<feature type="domain" description="Reverse transcriptase RNase H-like" evidence="7">
    <location>
        <begin position="59"/>
        <end position="140"/>
    </location>
</feature>
<keyword evidence="4" id="KW-0255">Endonuclease</keyword>
<comment type="caution">
    <text evidence="8">The sequence shown here is derived from an EMBL/GenBank/DDBJ whole genome shotgun (WGS) entry which is preliminary data.</text>
</comment>
<dbReference type="AlphaFoldDB" id="A0A4Y2WHJ8"/>
<keyword evidence="1" id="KW-0808">Transferase</keyword>
<dbReference type="Proteomes" id="UP000499080">
    <property type="component" value="Unassembled WGS sequence"/>
</dbReference>
<dbReference type="SUPFAM" id="SSF56672">
    <property type="entry name" value="DNA/RNA polymerases"/>
    <property type="match status" value="1"/>
</dbReference>
<keyword evidence="5" id="KW-0378">Hydrolase</keyword>
<protein>
    <recommendedName>
        <fullName evidence="7">Reverse transcriptase RNase H-like domain-containing protein</fullName>
    </recommendedName>
</protein>
<evidence type="ECO:0000256" key="6">
    <source>
        <dbReference type="ARBA" id="ARBA00022918"/>
    </source>
</evidence>
<gene>
    <name evidence="8" type="ORF">AVEN_195423_1</name>
</gene>
<sequence length="143" mass="16317">MPGKTELVTHGFELESDEPMLSKNYRASARQNVFLRKEIQKMLAMKIIKVKYSDYTSPMTDASDNGIGVVLSQITENDKEHRIVYLSRKFSDVGKRYCVSEKECAGIIFGIQRLKYYLDGQAFTIVTDHNPLTWLKTNASENA</sequence>
<evidence type="ECO:0000259" key="7">
    <source>
        <dbReference type="Pfam" id="PF17917"/>
    </source>
</evidence>
<keyword evidence="6" id="KW-0695">RNA-directed DNA polymerase</keyword>
<dbReference type="PANTHER" id="PTHR37984">
    <property type="entry name" value="PROTEIN CBG26694"/>
    <property type="match status" value="1"/>
</dbReference>
<organism evidence="8 9">
    <name type="scientific">Araneus ventricosus</name>
    <name type="common">Orbweaver spider</name>
    <name type="synonym">Epeira ventricosa</name>
    <dbReference type="NCBI Taxonomy" id="182803"/>
    <lineage>
        <taxon>Eukaryota</taxon>
        <taxon>Metazoa</taxon>
        <taxon>Ecdysozoa</taxon>
        <taxon>Arthropoda</taxon>
        <taxon>Chelicerata</taxon>
        <taxon>Arachnida</taxon>
        <taxon>Araneae</taxon>
        <taxon>Araneomorphae</taxon>
        <taxon>Entelegynae</taxon>
        <taxon>Araneoidea</taxon>
        <taxon>Araneidae</taxon>
        <taxon>Araneus</taxon>
    </lineage>
</organism>
<accession>A0A4Y2WHJ8</accession>
<evidence type="ECO:0000256" key="5">
    <source>
        <dbReference type="ARBA" id="ARBA00022801"/>
    </source>
</evidence>
<evidence type="ECO:0000313" key="9">
    <source>
        <dbReference type="Proteomes" id="UP000499080"/>
    </source>
</evidence>
<reference evidence="8 9" key="1">
    <citation type="journal article" date="2019" name="Sci. Rep.">
        <title>Orb-weaving spider Araneus ventricosus genome elucidates the spidroin gene catalogue.</title>
        <authorList>
            <person name="Kono N."/>
            <person name="Nakamura H."/>
            <person name="Ohtoshi R."/>
            <person name="Moran D.A.P."/>
            <person name="Shinohara A."/>
            <person name="Yoshida Y."/>
            <person name="Fujiwara M."/>
            <person name="Mori M."/>
            <person name="Tomita M."/>
            <person name="Arakawa K."/>
        </authorList>
    </citation>
    <scope>NUCLEOTIDE SEQUENCE [LARGE SCALE GENOMIC DNA]</scope>
</reference>
<evidence type="ECO:0000313" key="8">
    <source>
        <dbReference type="EMBL" id="GBO35830.1"/>
    </source>
</evidence>
<keyword evidence="9" id="KW-1185">Reference proteome</keyword>